<dbReference type="PROSITE" id="PS51450">
    <property type="entry name" value="LRR"/>
    <property type="match status" value="4"/>
</dbReference>
<dbReference type="InterPro" id="IPR001611">
    <property type="entry name" value="Leu-rich_rpt"/>
</dbReference>
<dbReference type="InterPro" id="IPR025875">
    <property type="entry name" value="Leu-rich_rpt_4"/>
</dbReference>
<dbReference type="InterPro" id="IPR032675">
    <property type="entry name" value="LRR_dom_sf"/>
</dbReference>
<keyword evidence="2" id="KW-0677">Repeat</keyword>
<dbReference type="SMART" id="SM00364">
    <property type="entry name" value="LRR_BAC"/>
    <property type="match status" value="4"/>
</dbReference>
<dbReference type="STRING" id="130081.M2WQX2"/>
<evidence type="ECO:0000256" key="1">
    <source>
        <dbReference type="ARBA" id="ARBA00022614"/>
    </source>
</evidence>
<evidence type="ECO:0000313" key="4">
    <source>
        <dbReference type="Proteomes" id="UP000030680"/>
    </source>
</evidence>
<reference evidence="4" key="1">
    <citation type="journal article" date="2013" name="Science">
        <title>Gene transfer from bacteria and archaea facilitated evolution of an extremophilic eukaryote.</title>
        <authorList>
            <person name="Schonknecht G."/>
            <person name="Chen W.H."/>
            <person name="Ternes C.M."/>
            <person name="Barbier G.G."/>
            <person name="Shrestha R.P."/>
            <person name="Stanke M."/>
            <person name="Brautigam A."/>
            <person name="Baker B.J."/>
            <person name="Banfield J.F."/>
            <person name="Garavito R.M."/>
            <person name="Carr K."/>
            <person name="Wilkerson C."/>
            <person name="Rensing S.A."/>
            <person name="Gagneul D."/>
            <person name="Dickenson N.E."/>
            <person name="Oesterhelt C."/>
            <person name="Lercher M.J."/>
            <person name="Weber A.P."/>
        </authorList>
    </citation>
    <scope>NUCLEOTIDE SEQUENCE [LARGE SCALE GENOMIC DNA]</scope>
    <source>
        <strain evidence="4">074W</strain>
    </source>
</reference>
<dbReference type="InterPro" id="IPR003591">
    <property type="entry name" value="Leu-rich_rpt_typical-subtyp"/>
</dbReference>
<dbReference type="EMBL" id="KB454578">
    <property type="protein sequence ID" value="EME26205.1"/>
    <property type="molecule type" value="Genomic_DNA"/>
</dbReference>
<evidence type="ECO:0000256" key="2">
    <source>
        <dbReference type="ARBA" id="ARBA00022737"/>
    </source>
</evidence>
<organism evidence="3 4">
    <name type="scientific">Galdieria sulphuraria</name>
    <name type="common">Red alga</name>
    <dbReference type="NCBI Taxonomy" id="130081"/>
    <lineage>
        <taxon>Eukaryota</taxon>
        <taxon>Rhodophyta</taxon>
        <taxon>Bangiophyceae</taxon>
        <taxon>Galdieriales</taxon>
        <taxon>Galdieriaceae</taxon>
        <taxon>Galdieria</taxon>
    </lineage>
</organism>
<dbReference type="Gramene" id="EME26205">
    <property type="protein sequence ID" value="EME26205"/>
    <property type="gene ID" value="Gasu_61480"/>
</dbReference>
<protein>
    <submittedName>
        <fullName evidence="3">Uncharacterized protein</fullName>
    </submittedName>
</protein>
<dbReference type="OrthoDB" id="2136939at2759"/>
<dbReference type="Gene3D" id="3.80.10.10">
    <property type="entry name" value="Ribonuclease Inhibitor"/>
    <property type="match status" value="2"/>
</dbReference>
<dbReference type="PANTHER" id="PTHR15454">
    <property type="entry name" value="NISCHARIN RELATED"/>
    <property type="match status" value="1"/>
</dbReference>
<gene>
    <name evidence="3" type="ORF">Gasu_61480</name>
</gene>
<dbReference type="eggNOG" id="KOG0531">
    <property type="taxonomic scope" value="Eukaryota"/>
</dbReference>
<keyword evidence="1" id="KW-0433">Leucine-rich repeat</keyword>
<evidence type="ECO:0000313" key="3">
    <source>
        <dbReference type="EMBL" id="EME26205.1"/>
    </source>
</evidence>
<dbReference type="SMART" id="SM00365">
    <property type="entry name" value="LRR_SD22"/>
    <property type="match status" value="4"/>
</dbReference>
<dbReference type="Proteomes" id="UP000030680">
    <property type="component" value="Unassembled WGS sequence"/>
</dbReference>
<proteinExistence type="predicted"/>
<keyword evidence="4" id="KW-1185">Reference proteome</keyword>
<dbReference type="RefSeq" id="XP_005702725.1">
    <property type="nucleotide sequence ID" value="XM_005702668.1"/>
</dbReference>
<sequence length="393" mass="44139">MSKGNLKNKATHIVFEEEEEEGGGGVEQLSGKKLTSVEIAALCPSKTKLIAKGLHISRIDNLKFFSSLRGVDVSNNFLQDLSFLKDNVDVVWLNLSHNQLTQLNNLEKLKNLEVLNVSHNQLRNLTGIEQCQELRALVANDNKIAVLDSFIKLVNLNSLILSRNCLQDVSPVRSVVTLKKLSCSHNQLRRIPDLSRLLQLTELRLNNNLIDSLSSTLASNRNLKVLDLGHNRIRNREDLSVLRLLPCLKVLNLVGNPVALEEDFQQSIIQFCPQLEQLNGKALVVNKKKRKHAFINHSEFPGNSISNDKQSLWVDEQLRSKKPTSQDVSLSKSNEAENINIAFKADSGCVAVEVKKPVSIQVNNSQRSHAEQQKVPRIEEILTFGNGDYNKWI</sequence>
<dbReference type="OMA" id="INHSEFP"/>
<dbReference type="SUPFAM" id="SSF52058">
    <property type="entry name" value="L domain-like"/>
    <property type="match status" value="1"/>
</dbReference>
<dbReference type="AlphaFoldDB" id="M2WQX2"/>
<name>M2WQX2_GALSU</name>
<dbReference type="GO" id="GO:0005737">
    <property type="term" value="C:cytoplasm"/>
    <property type="evidence" value="ECO:0007669"/>
    <property type="project" value="TreeGrafter"/>
</dbReference>
<dbReference type="SMART" id="SM00369">
    <property type="entry name" value="LRR_TYP"/>
    <property type="match status" value="3"/>
</dbReference>
<accession>M2WQX2</accession>
<dbReference type="GeneID" id="17085190"/>
<dbReference type="KEGG" id="gsl:Gasu_61480"/>
<dbReference type="PANTHER" id="PTHR15454:SF56">
    <property type="entry name" value="PROTEIN PHOSPHATASE 1 REGULATORY SUBUNIT 7-RELATED"/>
    <property type="match status" value="1"/>
</dbReference>
<dbReference type="Pfam" id="PF12799">
    <property type="entry name" value="LRR_4"/>
    <property type="match status" value="2"/>
</dbReference>